<dbReference type="EMBL" id="JAUOZS010000001">
    <property type="protein sequence ID" value="MDT8900383.1"/>
    <property type="molecule type" value="Genomic_DNA"/>
</dbReference>
<proteinExistence type="predicted"/>
<accession>A0ABU3NUA7</accession>
<keyword evidence="2" id="KW-1185">Reference proteome</keyword>
<reference evidence="1 2" key="1">
    <citation type="submission" date="2023-07" db="EMBL/GenBank/DDBJ databases">
        <title>The novel representative of Negativicutes class, Anaeroselena agilis gen. nov. sp. nov.</title>
        <authorList>
            <person name="Prokofeva M.I."/>
            <person name="Elcheninov A.G."/>
            <person name="Klyukina A."/>
            <person name="Kublanov I.V."/>
            <person name="Frolov E.N."/>
            <person name="Podosokorskaya O.A."/>
        </authorList>
    </citation>
    <scope>NUCLEOTIDE SEQUENCE [LARGE SCALE GENOMIC DNA]</scope>
    <source>
        <strain evidence="1 2">4137-cl</strain>
    </source>
</reference>
<protein>
    <submittedName>
        <fullName evidence="1">Uncharacterized protein</fullName>
    </submittedName>
</protein>
<evidence type="ECO:0000313" key="2">
    <source>
        <dbReference type="Proteomes" id="UP001254848"/>
    </source>
</evidence>
<name>A0ABU3NUA7_9FIRM</name>
<dbReference type="RefSeq" id="WP_413778930.1">
    <property type="nucleotide sequence ID" value="NZ_JAUOZS010000001.1"/>
</dbReference>
<comment type="caution">
    <text evidence="1">The sequence shown here is derived from an EMBL/GenBank/DDBJ whole genome shotgun (WGS) entry which is preliminary data.</text>
</comment>
<sequence>METKEDSIAAVIKEMYGIAGELTISRDKETKVLGMQLRKLIEQLEQKIG</sequence>
<gene>
    <name evidence="1" type="ORF">Q4T40_03895</name>
</gene>
<dbReference type="Proteomes" id="UP001254848">
    <property type="component" value="Unassembled WGS sequence"/>
</dbReference>
<organism evidence="1 2">
    <name type="scientific">Anaeroselena agilis</name>
    <dbReference type="NCBI Taxonomy" id="3063788"/>
    <lineage>
        <taxon>Bacteria</taxon>
        <taxon>Bacillati</taxon>
        <taxon>Bacillota</taxon>
        <taxon>Negativicutes</taxon>
        <taxon>Acetonemataceae</taxon>
        <taxon>Anaeroselena</taxon>
    </lineage>
</organism>
<evidence type="ECO:0000313" key="1">
    <source>
        <dbReference type="EMBL" id="MDT8900383.1"/>
    </source>
</evidence>